<evidence type="ECO:0000313" key="2">
    <source>
        <dbReference type="Proteomes" id="UP000504604"/>
    </source>
</evidence>
<feature type="region of interest" description="Disordered" evidence="1">
    <location>
        <begin position="280"/>
        <end position="315"/>
    </location>
</feature>
<evidence type="ECO:0000313" key="3">
    <source>
        <dbReference type="RefSeq" id="XP_011070182.1"/>
    </source>
</evidence>
<dbReference type="OrthoDB" id="2019504at2759"/>
<feature type="compositionally biased region" description="Polar residues" evidence="1">
    <location>
        <begin position="175"/>
        <end position="185"/>
    </location>
</feature>
<dbReference type="Proteomes" id="UP000504604">
    <property type="component" value="Linkage group LG2"/>
</dbReference>
<reference evidence="3" key="1">
    <citation type="submission" date="2025-08" db="UniProtKB">
        <authorList>
            <consortium name="RefSeq"/>
        </authorList>
    </citation>
    <scope>IDENTIFICATION</scope>
</reference>
<protein>
    <submittedName>
        <fullName evidence="3">Uncharacterized protein LOC105155897</fullName>
    </submittedName>
</protein>
<keyword evidence="2" id="KW-1185">Reference proteome</keyword>
<feature type="compositionally biased region" description="Basic residues" evidence="1">
    <location>
        <begin position="157"/>
        <end position="166"/>
    </location>
</feature>
<dbReference type="AlphaFoldDB" id="A0A6I9SM77"/>
<evidence type="ECO:0000256" key="1">
    <source>
        <dbReference type="SAM" id="MobiDB-lite"/>
    </source>
</evidence>
<sequence length="379" mass="42080">MGVDVILRPFFEVLMRSKNRVLLGKLKSCVFDELVKLGKEILLKKRMGVDYDEKDGDGNRKLSIGLHEGFLKLENELESPGIEIAIPEHSDVVGGADDDDEVPQLIPVEYNTGNCTAELGSQEGANDVHENEDRSDDRSLKKQKEVEKGVDRDDKKAKKKKKNKLKRKDEKGASDLNTKSFTARGNSLIDDPESDGSAAALNGSVISNLQKQFVKVATEAGSYSGEDLDSSDTPLISVKANRMLTNKRKKAKTADMVESGNMDTDGAEMLKLLPLQRIRRRKPQNPLPRESLRLPPSLTPRGSALQKWGPPGPIIETQSVKKKMKPKKKAKKRLSGATSMMLLRKRIQTQSVLLQTNWKEAVVFCGITATKVFVELVYI</sequence>
<feature type="compositionally biased region" description="Low complexity" evidence="1">
    <location>
        <begin position="287"/>
        <end position="303"/>
    </location>
</feature>
<organism evidence="2 3">
    <name type="scientific">Sesamum indicum</name>
    <name type="common">Oriental sesame</name>
    <name type="synonym">Sesamum orientale</name>
    <dbReference type="NCBI Taxonomy" id="4182"/>
    <lineage>
        <taxon>Eukaryota</taxon>
        <taxon>Viridiplantae</taxon>
        <taxon>Streptophyta</taxon>
        <taxon>Embryophyta</taxon>
        <taxon>Tracheophyta</taxon>
        <taxon>Spermatophyta</taxon>
        <taxon>Magnoliopsida</taxon>
        <taxon>eudicotyledons</taxon>
        <taxon>Gunneridae</taxon>
        <taxon>Pentapetalae</taxon>
        <taxon>asterids</taxon>
        <taxon>lamiids</taxon>
        <taxon>Lamiales</taxon>
        <taxon>Pedaliaceae</taxon>
        <taxon>Sesamum</taxon>
    </lineage>
</organism>
<dbReference type="InParanoid" id="A0A6I9SM77"/>
<proteinExistence type="predicted"/>
<name>A0A6I9SM77_SESIN</name>
<gene>
    <name evidence="3" type="primary">LOC105155897</name>
</gene>
<feature type="compositionally biased region" description="Basic and acidic residues" evidence="1">
    <location>
        <begin position="126"/>
        <end position="156"/>
    </location>
</feature>
<dbReference type="RefSeq" id="XP_011070182.1">
    <property type="nucleotide sequence ID" value="XM_011071880.1"/>
</dbReference>
<feature type="region of interest" description="Disordered" evidence="1">
    <location>
        <begin position="115"/>
        <end position="195"/>
    </location>
</feature>
<dbReference type="GeneID" id="105155897"/>
<dbReference type="KEGG" id="sind:105155897"/>
<accession>A0A6I9SM77</accession>